<organism evidence="1">
    <name type="scientific">uncultured delta proteobacterium</name>
    <dbReference type="NCBI Taxonomy" id="34034"/>
    <lineage>
        <taxon>Bacteria</taxon>
        <taxon>Deltaproteobacteria</taxon>
        <taxon>environmental samples</taxon>
    </lineage>
</organism>
<name>A0A212IV29_9DELT</name>
<reference evidence="1" key="1">
    <citation type="submission" date="2016-04" db="EMBL/GenBank/DDBJ databases">
        <authorList>
            <person name="Evans L.H."/>
            <person name="Alamgir A."/>
            <person name="Owens N."/>
            <person name="Weber N.D."/>
            <person name="Virtaneva K."/>
            <person name="Barbian K."/>
            <person name="Babar A."/>
            <person name="Rosenke K."/>
        </authorList>
    </citation>
    <scope>NUCLEOTIDE SEQUENCE</scope>
    <source>
        <strain evidence="1">86</strain>
    </source>
</reference>
<accession>A0A212IV29</accession>
<evidence type="ECO:0000313" key="1">
    <source>
        <dbReference type="EMBL" id="SBV90765.1"/>
    </source>
</evidence>
<dbReference type="EMBL" id="FLUQ01000001">
    <property type="protein sequence ID" value="SBV90765.1"/>
    <property type="molecule type" value="Genomic_DNA"/>
</dbReference>
<dbReference type="AlphaFoldDB" id="A0A212IV29"/>
<sequence>MVGMKFTDPHKIVTEYLTEYACKHLSGSRGNITAEGLAHVLAGMRISRYYRMDIPESDRNFMAREFLRGILTDSAV</sequence>
<gene>
    <name evidence="1" type="ORF">KL86DPRO_10083</name>
</gene>
<protein>
    <submittedName>
        <fullName evidence="1">Uncharacterized protein</fullName>
    </submittedName>
</protein>
<proteinExistence type="predicted"/>